<keyword evidence="4" id="KW-0479">Metal-binding</keyword>
<dbReference type="CDD" id="cd03487">
    <property type="entry name" value="RT_Bac_retron_II"/>
    <property type="match status" value="1"/>
</dbReference>
<dbReference type="PROSITE" id="PS50878">
    <property type="entry name" value="RT_POL"/>
    <property type="match status" value="1"/>
</dbReference>
<evidence type="ECO:0000259" key="10">
    <source>
        <dbReference type="PROSITE" id="PS50878"/>
    </source>
</evidence>
<keyword evidence="7" id="KW-0051">Antiviral defense</keyword>
<dbReference type="PRINTS" id="PR00866">
    <property type="entry name" value="RNADNAPOLMS"/>
</dbReference>
<sequence length="327" mass="36723">MRSIEPVIFSSGEGRFPAEGLEVDYNRFGFNPLVYLGFLIGIPTRWIDYVIKIGADNFYTEVRIPKKGGGVRVLQVPLDPLMGIQRRILRKVLSQLEPKSSCHGFVTGRSIITNAQVHVGSTHMLVLDLESAFDQGLSSRIFRELWGERVGERRLGFLVASLITQLCTVYSGDIGERYGFRHLPQGAPTSPALFNLACRPLDGRLDHFVWRIGGVYTRYADNLAFSVPRQLTPKEEHIIRKIVDGSGFRVNDAKTRLMRQSGHSILRLPGVAINNGRIILPKRKRKQLRAAIYLAALHGETDRLRGLIGFVEQVYGPEVPRQIIGSH</sequence>
<comment type="catalytic activity">
    <reaction evidence="9">
        <text>DNA(n) + a 2'-deoxyribonucleoside 5'-triphosphate = DNA(n+1) + diphosphate</text>
        <dbReference type="Rhea" id="RHEA:22508"/>
        <dbReference type="Rhea" id="RHEA-COMP:17339"/>
        <dbReference type="Rhea" id="RHEA-COMP:17340"/>
        <dbReference type="ChEBI" id="CHEBI:33019"/>
        <dbReference type="ChEBI" id="CHEBI:61560"/>
        <dbReference type="ChEBI" id="CHEBI:173112"/>
        <dbReference type="EC" id="2.7.7.49"/>
    </reaction>
</comment>
<comment type="similarity">
    <text evidence="8">Belongs to the bacterial reverse transcriptase family.</text>
</comment>
<dbReference type="GO" id="GO:0046872">
    <property type="term" value="F:metal ion binding"/>
    <property type="evidence" value="ECO:0007669"/>
    <property type="project" value="UniProtKB-KW"/>
</dbReference>
<keyword evidence="6" id="KW-0695">RNA-directed DNA polymerase</keyword>
<organism evidence="11 12">
    <name type="scientific">Candidatus Woykebacteria bacterium RBG_13_40_15</name>
    <dbReference type="NCBI Taxonomy" id="1802593"/>
    <lineage>
        <taxon>Bacteria</taxon>
        <taxon>Candidatus Woykeibacteriota</taxon>
    </lineage>
</organism>
<gene>
    <name evidence="11" type="ORF">A2172_00935</name>
</gene>
<evidence type="ECO:0000256" key="3">
    <source>
        <dbReference type="ARBA" id="ARBA00022695"/>
    </source>
</evidence>
<evidence type="ECO:0000256" key="2">
    <source>
        <dbReference type="ARBA" id="ARBA00022679"/>
    </source>
</evidence>
<dbReference type="STRING" id="1802593.A2172_00935"/>
<dbReference type="InterPro" id="IPR051083">
    <property type="entry name" value="GrpII_Intron_Splice-Mob/Def"/>
</dbReference>
<dbReference type="InterPro" id="IPR000477">
    <property type="entry name" value="RT_dom"/>
</dbReference>
<dbReference type="EC" id="2.7.7.49" evidence="1"/>
<evidence type="ECO:0000313" key="11">
    <source>
        <dbReference type="EMBL" id="OGY24093.1"/>
    </source>
</evidence>
<name>A0A1G1W8T9_9BACT</name>
<evidence type="ECO:0000256" key="5">
    <source>
        <dbReference type="ARBA" id="ARBA00022842"/>
    </source>
</evidence>
<dbReference type="AlphaFoldDB" id="A0A1G1W8T9"/>
<proteinExistence type="inferred from homology"/>
<dbReference type="SUPFAM" id="SSF56672">
    <property type="entry name" value="DNA/RNA polymerases"/>
    <property type="match status" value="1"/>
</dbReference>
<protein>
    <recommendedName>
        <fullName evidence="1">RNA-directed DNA polymerase</fullName>
        <ecNumber evidence="1">2.7.7.49</ecNumber>
    </recommendedName>
</protein>
<dbReference type="GO" id="GO:0003964">
    <property type="term" value="F:RNA-directed DNA polymerase activity"/>
    <property type="evidence" value="ECO:0007669"/>
    <property type="project" value="UniProtKB-KW"/>
</dbReference>
<evidence type="ECO:0000256" key="6">
    <source>
        <dbReference type="ARBA" id="ARBA00022918"/>
    </source>
</evidence>
<evidence type="ECO:0000313" key="12">
    <source>
        <dbReference type="Proteomes" id="UP000176631"/>
    </source>
</evidence>
<evidence type="ECO:0000256" key="1">
    <source>
        <dbReference type="ARBA" id="ARBA00012493"/>
    </source>
</evidence>
<accession>A0A1G1W8T9</accession>
<evidence type="ECO:0000256" key="7">
    <source>
        <dbReference type="ARBA" id="ARBA00023118"/>
    </source>
</evidence>
<dbReference type="InterPro" id="IPR000123">
    <property type="entry name" value="Reverse_transcriptase_msDNA"/>
</dbReference>
<dbReference type="PANTHER" id="PTHR34047">
    <property type="entry name" value="NUCLEAR INTRON MATURASE 1, MITOCHONDRIAL-RELATED"/>
    <property type="match status" value="1"/>
</dbReference>
<comment type="caution">
    <text evidence="11">The sequence shown here is derived from an EMBL/GenBank/DDBJ whole genome shotgun (WGS) entry which is preliminary data.</text>
</comment>
<dbReference type="GO" id="GO:0003723">
    <property type="term" value="F:RNA binding"/>
    <property type="evidence" value="ECO:0007669"/>
    <property type="project" value="InterPro"/>
</dbReference>
<dbReference type="Proteomes" id="UP000176631">
    <property type="component" value="Unassembled WGS sequence"/>
</dbReference>
<feature type="domain" description="Reverse transcriptase" evidence="10">
    <location>
        <begin position="1"/>
        <end position="273"/>
    </location>
</feature>
<keyword evidence="3" id="KW-0548">Nucleotidyltransferase</keyword>
<keyword evidence="2" id="KW-0808">Transferase</keyword>
<dbReference type="GO" id="GO:0051607">
    <property type="term" value="P:defense response to virus"/>
    <property type="evidence" value="ECO:0007669"/>
    <property type="project" value="UniProtKB-KW"/>
</dbReference>
<evidence type="ECO:0000256" key="4">
    <source>
        <dbReference type="ARBA" id="ARBA00022723"/>
    </source>
</evidence>
<dbReference type="Pfam" id="PF00078">
    <property type="entry name" value="RVT_1"/>
    <property type="match status" value="1"/>
</dbReference>
<keyword evidence="5" id="KW-0460">Magnesium</keyword>
<dbReference type="PANTHER" id="PTHR34047:SF7">
    <property type="entry name" value="RNA-DIRECTED DNA POLYMERASE"/>
    <property type="match status" value="1"/>
</dbReference>
<dbReference type="InterPro" id="IPR043502">
    <property type="entry name" value="DNA/RNA_pol_sf"/>
</dbReference>
<dbReference type="EMBL" id="MHCP01000015">
    <property type="protein sequence ID" value="OGY24093.1"/>
    <property type="molecule type" value="Genomic_DNA"/>
</dbReference>
<evidence type="ECO:0000256" key="9">
    <source>
        <dbReference type="ARBA" id="ARBA00048173"/>
    </source>
</evidence>
<reference evidence="11 12" key="1">
    <citation type="journal article" date="2016" name="Nat. Commun.">
        <title>Thousands of microbial genomes shed light on interconnected biogeochemical processes in an aquifer system.</title>
        <authorList>
            <person name="Anantharaman K."/>
            <person name="Brown C.T."/>
            <person name="Hug L.A."/>
            <person name="Sharon I."/>
            <person name="Castelle C.J."/>
            <person name="Probst A.J."/>
            <person name="Thomas B.C."/>
            <person name="Singh A."/>
            <person name="Wilkins M.J."/>
            <person name="Karaoz U."/>
            <person name="Brodie E.L."/>
            <person name="Williams K.H."/>
            <person name="Hubbard S.S."/>
            <person name="Banfield J.F."/>
        </authorList>
    </citation>
    <scope>NUCLEOTIDE SEQUENCE [LARGE SCALE GENOMIC DNA]</scope>
</reference>
<evidence type="ECO:0000256" key="8">
    <source>
        <dbReference type="ARBA" id="ARBA00034120"/>
    </source>
</evidence>